<feature type="transmembrane region" description="Helical" evidence="7">
    <location>
        <begin position="447"/>
        <end position="469"/>
    </location>
</feature>
<keyword evidence="6 7" id="KW-0472">Membrane</keyword>
<feature type="transmembrane region" description="Helical" evidence="7">
    <location>
        <begin position="382"/>
        <end position="402"/>
    </location>
</feature>
<evidence type="ECO:0000256" key="6">
    <source>
        <dbReference type="ARBA" id="ARBA00023136"/>
    </source>
</evidence>
<feature type="transmembrane region" description="Helical" evidence="7">
    <location>
        <begin position="414"/>
        <end position="435"/>
    </location>
</feature>
<evidence type="ECO:0000259" key="8">
    <source>
        <dbReference type="Pfam" id="PF13632"/>
    </source>
</evidence>
<dbReference type="PANTHER" id="PTHR43867:SF2">
    <property type="entry name" value="CELLULOSE SYNTHASE CATALYTIC SUBUNIT A [UDP-FORMING]"/>
    <property type="match status" value="1"/>
</dbReference>
<evidence type="ECO:0000256" key="2">
    <source>
        <dbReference type="ARBA" id="ARBA00022676"/>
    </source>
</evidence>
<feature type="domain" description="Glycosyltransferase 2-like" evidence="8">
    <location>
        <begin position="209"/>
        <end position="416"/>
    </location>
</feature>
<evidence type="ECO:0000256" key="7">
    <source>
        <dbReference type="SAM" id="Phobius"/>
    </source>
</evidence>
<feature type="transmembrane region" description="Helical" evidence="7">
    <location>
        <begin position="12"/>
        <end position="35"/>
    </location>
</feature>
<evidence type="ECO:0000256" key="3">
    <source>
        <dbReference type="ARBA" id="ARBA00022679"/>
    </source>
</evidence>
<comment type="subcellular location">
    <subcellularLocation>
        <location evidence="1">Membrane</location>
        <topology evidence="1">Multi-pass membrane protein</topology>
    </subcellularLocation>
</comment>
<name>A0A7C4RSB6_9BACT</name>
<dbReference type="InterPro" id="IPR001173">
    <property type="entry name" value="Glyco_trans_2-like"/>
</dbReference>
<feature type="transmembrane region" description="Helical" evidence="7">
    <location>
        <begin position="519"/>
        <end position="540"/>
    </location>
</feature>
<accession>A0A7C4RSB6</accession>
<organism evidence="9">
    <name type="scientific">Desulfatirhabdium butyrativorans</name>
    <dbReference type="NCBI Taxonomy" id="340467"/>
    <lineage>
        <taxon>Bacteria</taxon>
        <taxon>Pseudomonadati</taxon>
        <taxon>Thermodesulfobacteriota</taxon>
        <taxon>Desulfobacteria</taxon>
        <taxon>Desulfobacterales</taxon>
        <taxon>Desulfatirhabdiaceae</taxon>
        <taxon>Desulfatirhabdium</taxon>
    </lineage>
</organism>
<dbReference type="Gene3D" id="3.90.550.10">
    <property type="entry name" value="Spore Coat Polysaccharide Biosynthesis Protein SpsA, Chain A"/>
    <property type="match status" value="1"/>
</dbReference>
<sequence>MAIQSHKLRLAGWIPLFSMAAMLMIFAYLVGRTALFFGAPYAWYDKIAAAMLLLAEIFILVHGFGYFLNIYHVAKASRDAGTALQPSDLRALETFPPVAIIVSSYKEPIEVVRDTLICFYNLTYPNKRIYFLDDTRYDLAWDTPERMQAYRNDIDALCQEIGVHLFRRKWHGAKAGMINDFLDFIEGNQREGFELRAYGPKRGSEKETYIIVFDADMNPFPDFVEPLVAWMEENPRLAFIQTPQYYSNFEHNRVARAAGLQQAVFYEYICEGKSLQDAMFCCGTNVIFRREALMSVGGFDESSVTEDFATSLKFHQAGWSSRYLNKVCAFGLGPEDLGGYFKQQFRWALGTVGLFRTILRNFFRNPGMLPAMKWWEYLLSGSHYFIGWVFLVMIYCPVLYLFGNVPSYFARPEIYLLLFAPYMVLSMGVFIATLAQRKYRLGELLQGILLNAICFPVFMRASLLGILGVRGTFGITPKGQSQALPLSGIWPQVLSAVACFSAIIWGLHRLYYEREPMNAILVNMLWCLYHFTILSTVFYFNDPQESKGGS</sequence>
<reference evidence="9" key="1">
    <citation type="journal article" date="2020" name="mSystems">
        <title>Genome- and Community-Level Interaction Insights into Carbon Utilization and Element Cycling Functions of Hydrothermarchaeota in Hydrothermal Sediment.</title>
        <authorList>
            <person name="Zhou Z."/>
            <person name="Liu Y."/>
            <person name="Xu W."/>
            <person name="Pan J."/>
            <person name="Luo Z.H."/>
            <person name="Li M."/>
        </authorList>
    </citation>
    <scope>NUCLEOTIDE SEQUENCE [LARGE SCALE GENOMIC DNA]</scope>
    <source>
        <strain evidence="9">SpSt-477</strain>
    </source>
</reference>
<evidence type="ECO:0000256" key="1">
    <source>
        <dbReference type="ARBA" id="ARBA00004141"/>
    </source>
</evidence>
<dbReference type="PANTHER" id="PTHR43867">
    <property type="entry name" value="CELLULOSE SYNTHASE CATALYTIC SUBUNIT A [UDP-FORMING]"/>
    <property type="match status" value="1"/>
</dbReference>
<dbReference type="InterPro" id="IPR050321">
    <property type="entry name" value="Glycosyltr_2/OpgH_subfam"/>
</dbReference>
<dbReference type="AlphaFoldDB" id="A0A7C4RSB6"/>
<dbReference type="Pfam" id="PF13632">
    <property type="entry name" value="Glyco_trans_2_3"/>
    <property type="match status" value="1"/>
</dbReference>
<protein>
    <submittedName>
        <fullName evidence="9">Glycosyltransferase</fullName>
    </submittedName>
</protein>
<evidence type="ECO:0000313" key="9">
    <source>
        <dbReference type="EMBL" id="HGU32017.1"/>
    </source>
</evidence>
<keyword evidence="4 7" id="KW-0812">Transmembrane</keyword>
<dbReference type="SUPFAM" id="SSF53448">
    <property type="entry name" value="Nucleotide-diphospho-sugar transferases"/>
    <property type="match status" value="1"/>
</dbReference>
<evidence type="ECO:0000256" key="5">
    <source>
        <dbReference type="ARBA" id="ARBA00022989"/>
    </source>
</evidence>
<feature type="transmembrane region" description="Helical" evidence="7">
    <location>
        <begin position="47"/>
        <end position="68"/>
    </location>
</feature>
<proteinExistence type="predicted"/>
<gene>
    <name evidence="9" type="ORF">ENS29_04075</name>
</gene>
<dbReference type="GO" id="GO:0005886">
    <property type="term" value="C:plasma membrane"/>
    <property type="evidence" value="ECO:0007669"/>
    <property type="project" value="TreeGrafter"/>
</dbReference>
<feature type="transmembrane region" description="Helical" evidence="7">
    <location>
        <begin position="489"/>
        <end position="507"/>
    </location>
</feature>
<evidence type="ECO:0000256" key="4">
    <source>
        <dbReference type="ARBA" id="ARBA00022692"/>
    </source>
</evidence>
<dbReference type="EMBL" id="DSUH01000088">
    <property type="protein sequence ID" value="HGU32017.1"/>
    <property type="molecule type" value="Genomic_DNA"/>
</dbReference>
<keyword evidence="5 7" id="KW-1133">Transmembrane helix</keyword>
<keyword evidence="2" id="KW-0328">Glycosyltransferase</keyword>
<dbReference type="CDD" id="cd06421">
    <property type="entry name" value="CESA_CelA_like"/>
    <property type="match status" value="1"/>
</dbReference>
<dbReference type="GO" id="GO:0016758">
    <property type="term" value="F:hexosyltransferase activity"/>
    <property type="evidence" value="ECO:0007669"/>
    <property type="project" value="TreeGrafter"/>
</dbReference>
<comment type="caution">
    <text evidence="9">The sequence shown here is derived from an EMBL/GenBank/DDBJ whole genome shotgun (WGS) entry which is preliminary data.</text>
</comment>
<dbReference type="InterPro" id="IPR029044">
    <property type="entry name" value="Nucleotide-diphossugar_trans"/>
</dbReference>
<keyword evidence="3 9" id="KW-0808">Transferase</keyword>